<sequence>MGCHACAEPQDQYEEGSSHGRCGLRRARRRRIRLLRARSPCPADRTREMTGAGILAVALVTIAAALVVYLLIALIDPERF</sequence>
<dbReference type="InterPro" id="IPR011726">
    <property type="entry name" value="KdpF"/>
</dbReference>
<name>Q0SHC9_RHOJR</name>
<dbReference type="GO" id="GO:0005886">
    <property type="term" value="C:plasma membrane"/>
    <property type="evidence" value="ECO:0007669"/>
    <property type="project" value="InterPro"/>
</dbReference>
<evidence type="ECO:0000256" key="1">
    <source>
        <dbReference type="SAM" id="Phobius"/>
    </source>
</evidence>
<dbReference type="GO" id="GO:0008556">
    <property type="term" value="F:P-type potassium transmembrane transporter activity"/>
    <property type="evidence" value="ECO:0007669"/>
    <property type="project" value="InterPro"/>
</dbReference>
<dbReference type="Pfam" id="PF09604">
    <property type="entry name" value="Potass_KdpF"/>
    <property type="match status" value="1"/>
</dbReference>
<dbReference type="AlphaFoldDB" id="Q0SHC9"/>
<evidence type="ECO:0008006" key="4">
    <source>
        <dbReference type="Google" id="ProtNLM"/>
    </source>
</evidence>
<keyword evidence="1" id="KW-0472">Membrane</keyword>
<reference evidence="3" key="1">
    <citation type="journal article" date="2006" name="Proc. Natl. Acad. Sci. U.S.A.">
        <title>The complete genome of Rhodococcus sp. RHA1 provides insights into a catabolic powerhouse.</title>
        <authorList>
            <person name="McLeod M.P."/>
            <person name="Warren R.L."/>
            <person name="Hsiao W.W.L."/>
            <person name="Araki N."/>
            <person name="Myhre M."/>
            <person name="Fernandes C."/>
            <person name="Miyazawa D."/>
            <person name="Wong W."/>
            <person name="Lillquist A.L."/>
            <person name="Wang D."/>
            <person name="Dosanjh M."/>
            <person name="Hara H."/>
            <person name="Petrescu A."/>
            <person name="Morin R.D."/>
            <person name="Yang G."/>
            <person name="Stott J.M."/>
            <person name="Schein J.E."/>
            <person name="Shin H."/>
            <person name="Smailus D."/>
            <person name="Siddiqui A.S."/>
            <person name="Marra M.A."/>
            <person name="Jones S.J.M."/>
            <person name="Holt R."/>
            <person name="Brinkman F.S.L."/>
            <person name="Miyauchi K."/>
            <person name="Fukuda M."/>
            <person name="Davies J.E."/>
            <person name="Mohn W.W."/>
            <person name="Eltis L.D."/>
        </authorList>
    </citation>
    <scope>NUCLEOTIDE SEQUENCE [LARGE SCALE GENOMIC DNA]</scope>
    <source>
        <strain evidence="3">RHA1</strain>
    </source>
</reference>
<feature type="transmembrane region" description="Helical" evidence="1">
    <location>
        <begin position="54"/>
        <end position="75"/>
    </location>
</feature>
<dbReference type="Proteomes" id="UP000008710">
    <property type="component" value="Chromosome"/>
</dbReference>
<evidence type="ECO:0000313" key="2">
    <source>
        <dbReference type="EMBL" id="ABG93057.1"/>
    </source>
</evidence>
<accession>Q0SHC9</accession>
<protein>
    <recommendedName>
        <fullName evidence="4">K+-transporting ATPase, F subunit</fullName>
    </recommendedName>
</protein>
<dbReference type="HOGENOM" id="CLU_2587394_0_0_11"/>
<keyword evidence="1" id="KW-1133">Transmembrane helix</keyword>
<keyword evidence="1" id="KW-0812">Transmembrane</keyword>
<evidence type="ECO:0000313" key="3">
    <source>
        <dbReference type="Proteomes" id="UP000008710"/>
    </source>
</evidence>
<gene>
    <name evidence="2" type="ordered locus">RHA1_ro01233</name>
</gene>
<organism evidence="2 3">
    <name type="scientific">Rhodococcus jostii (strain RHA1)</name>
    <dbReference type="NCBI Taxonomy" id="101510"/>
    <lineage>
        <taxon>Bacteria</taxon>
        <taxon>Bacillati</taxon>
        <taxon>Actinomycetota</taxon>
        <taxon>Actinomycetes</taxon>
        <taxon>Mycobacteriales</taxon>
        <taxon>Nocardiaceae</taxon>
        <taxon>Rhodococcus</taxon>
    </lineage>
</organism>
<dbReference type="KEGG" id="rha:RHA1_ro01233"/>
<dbReference type="EMBL" id="CP000431">
    <property type="protein sequence ID" value="ABG93057.1"/>
    <property type="molecule type" value="Genomic_DNA"/>
</dbReference>
<proteinExistence type="predicted"/>